<evidence type="ECO:0000313" key="3">
    <source>
        <dbReference type="Proteomes" id="UP000261600"/>
    </source>
</evidence>
<organism evidence="2 3">
    <name type="scientific">Monopterus albus</name>
    <name type="common">Swamp eel</name>
    <dbReference type="NCBI Taxonomy" id="43700"/>
    <lineage>
        <taxon>Eukaryota</taxon>
        <taxon>Metazoa</taxon>
        <taxon>Chordata</taxon>
        <taxon>Craniata</taxon>
        <taxon>Vertebrata</taxon>
        <taxon>Euteleostomi</taxon>
        <taxon>Actinopterygii</taxon>
        <taxon>Neopterygii</taxon>
        <taxon>Teleostei</taxon>
        <taxon>Neoteleostei</taxon>
        <taxon>Acanthomorphata</taxon>
        <taxon>Anabantaria</taxon>
        <taxon>Synbranchiformes</taxon>
        <taxon>Synbranchidae</taxon>
        <taxon>Monopterus</taxon>
    </lineage>
</organism>
<reference evidence="2" key="1">
    <citation type="submission" date="2025-08" db="UniProtKB">
        <authorList>
            <consortium name="Ensembl"/>
        </authorList>
    </citation>
    <scope>IDENTIFICATION</scope>
</reference>
<feature type="compositionally biased region" description="Basic and acidic residues" evidence="1">
    <location>
        <begin position="26"/>
        <end position="36"/>
    </location>
</feature>
<feature type="region of interest" description="Disordered" evidence="1">
    <location>
        <begin position="26"/>
        <end position="47"/>
    </location>
</feature>
<name>A0A3Q3IWK0_MONAL</name>
<feature type="compositionally biased region" description="Polar residues" evidence="1">
    <location>
        <begin position="38"/>
        <end position="47"/>
    </location>
</feature>
<evidence type="ECO:0000256" key="1">
    <source>
        <dbReference type="SAM" id="MobiDB-lite"/>
    </source>
</evidence>
<dbReference type="AlphaFoldDB" id="A0A3Q3IWK0"/>
<dbReference type="Proteomes" id="UP000261600">
    <property type="component" value="Unplaced"/>
</dbReference>
<evidence type="ECO:0000313" key="2">
    <source>
        <dbReference type="Ensembl" id="ENSMALP00000009928.1"/>
    </source>
</evidence>
<keyword evidence="3" id="KW-1185">Reference proteome</keyword>
<protein>
    <submittedName>
        <fullName evidence="2">Uncharacterized protein</fullName>
    </submittedName>
</protein>
<accession>A0A3Q3IWK0</accession>
<dbReference type="Ensembl" id="ENSMALT00000010136.1">
    <property type="protein sequence ID" value="ENSMALP00000009928.1"/>
    <property type="gene ID" value="ENSMALG00000007060.1"/>
</dbReference>
<sequence>FSLSGTCESLCNFNLSLGSSLTHSGAEVEGRSEKPEAVSQSSLDTESRTNSLLLACTSTVQCTTCVLLQMRVASLTTHRRKNFVEMFIFKEVSLYHPMSEKENGCIVTVFYKEIYQKRGNQRIAICINET</sequence>
<proteinExistence type="predicted"/>
<reference evidence="2" key="2">
    <citation type="submission" date="2025-09" db="UniProtKB">
        <authorList>
            <consortium name="Ensembl"/>
        </authorList>
    </citation>
    <scope>IDENTIFICATION</scope>
</reference>